<evidence type="ECO:0000313" key="9">
    <source>
        <dbReference type="Proteomes" id="UP000281549"/>
    </source>
</evidence>
<accession>A0A4P9YE34</accession>
<dbReference type="EMBL" id="ML005692">
    <property type="protein sequence ID" value="RKP17733.1"/>
    <property type="molecule type" value="Genomic_DNA"/>
</dbReference>
<evidence type="ECO:0000256" key="3">
    <source>
        <dbReference type="ARBA" id="ARBA00008838"/>
    </source>
</evidence>
<evidence type="ECO:0000256" key="2">
    <source>
        <dbReference type="ARBA" id="ARBA00004642"/>
    </source>
</evidence>
<dbReference type="GO" id="GO:0000027">
    <property type="term" value="P:ribosomal large subunit assembly"/>
    <property type="evidence" value="ECO:0007669"/>
    <property type="project" value="TreeGrafter"/>
</dbReference>
<evidence type="ECO:0000256" key="7">
    <source>
        <dbReference type="SAM" id="MobiDB-lite"/>
    </source>
</evidence>
<dbReference type="GO" id="GO:0008097">
    <property type="term" value="F:5S rRNA binding"/>
    <property type="evidence" value="ECO:0007669"/>
    <property type="project" value="TreeGrafter"/>
</dbReference>
<feature type="compositionally biased region" description="Acidic residues" evidence="7">
    <location>
        <begin position="226"/>
        <end position="235"/>
    </location>
</feature>
<dbReference type="PIRSF" id="PIRSF017302">
    <property type="entry name" value="Gltscr2"/>
    <property type="match status" value="1"/>
</dbReference>
<name>A0A4P9YE34_ROZAC</name>
<evidence type="ECO:0000256" key="1">
    <source>
        <dbReference type="ARBA" id="ARBA00004604"/>
    </source>
</evidence>
<dbReference type="GO" id="GO:0005730">
    <property type="term" value="C:nucleolus"/>
    <property type="evidence" value="ECO:0007669"/>
    <property type="project" value="UniProtKB-SubCell"/>
</dbReference>
<dbReference type="PANTHER" id="PTHR14211:SF7">
    <property type="entry name" value="RIBOSOME BIOGENESIS PROTEIN NOP53"/>
    <property type="match status" value="1"/>
</dbReference>
<feature type="region of interest" description="Disordered" evidence="7">
    <location>
        <begin position="226"/>
        <end position="245"/>
    </location>
</feature>
<evidence type="ECO:0000256" key="6">
    <source>
        <dbReference type="ARBA" id="ARBA00023242"/>
    </source>
</evidence>
<dbReference type="Proteomes" id="UP000281549">
    <property type="component" value="Unassembled WGS sequence"/>
</dbReference>
<evidence type="ECO:0000256" key="4">
    <source>
        <dbReference type="ARBA" id="ARBA00018339"/>
    </source>
</evidence>
<proteinExistence type="inferred from homology"/>
<evidence type="ECO:0000256" key="5">
    <source>
        <dbReference type="ARBA" id="ARBA00022517"/>
    </source>
</evidence>
<dbReference type="GO" id="GO:0006364">
    <property type="term" value="P:rRNA processing"/>
    <property type="evidence" value="ECO:0007669"/>
    <property type="project" value="TreeGrafter"/>
</dbReference>
<sequence length="245" mass="28213">MKKKQIWRKHAQVEEIIAGQEELENQKRTTGILDDLKDEELFVLDATEDKTIRKGLKRLRVDEILQPQSRYEALRNKPFKELSKSEKKEMRVQNKMISRNTEKQIREMLTKPKPSVNKKGAAPALVSGAYDVWADEVPGLETVRVKRKTPLPASVDLEAVSLPHPGQSYNPDAKDHADVVIAAAYEEVKKEKEKEKYKAKIVVDRRRDYDDYDLKGLMKLLSETVEEEETNGEVEEGFRKVNVDP</sequence>
<keyword evidence="6" id="KW-0539">Nucleus</keyword>
<gene>
    <name evidence="8" type="ORF">ROZALSC1DRAFT_23908</name>
</gene>
<keyword evidence="5" id="KW-0690">Ribosome biogenesis</keyword>
<dbReference type="AlphaFoldDB" id="A0A4P9YE34"/>
<protein>
    <recommendedName>
        <fullName evidence="4">Ribosome biogenesis protein NOP53</fullName>
    </recommendedName>
</protein>
<organism evidence="8 9">
    <name type="scientific">Rozella allomycis (strain CSF55)</name>
    <dbReference type="NCBI Taxonomy" id="988480"/>
    <lineage>
        <taxon>Eukaryota</taxon>
        <taxon>Fungi</taxon>
        <taxon>Fungi incertae sedis</taxon>
        <taxon>Cryptomycota</taxon>
        <taxon>Cryptomycota incertae sedis</taxon>
        <taxon>Rozella</taxon>
    </lineage>
</organism>
<comment type="subcellular location">
    <subcellularLocation>
        <location evidence="1">Nucleus</location>
        <location evidence="1">Nucleolus</location>
    </subcellularLocation>
    <subcellularLocation>
        <location evidence="2">Nucleus</location>
        <location evidence="2">Nucleoplasm</location>
    </subcellularLocation>
</comment>
<dbReference type="PANTHER" id="PTHR14211">
    <property type="entry name" value="GLIOMA SUPPRESSOR CANDIDATE REGION GENE 2"/>
    <property type="match status" value="1"/>
</dbReference>
<reference evidence="9" key="1">
    <citation type="journal article" date="2018" name="Nat. Microbiol.">
        <title>Leveraging single-cell genomics to expand the fungal tree of life.</title>
        <authorList>
            <person name="Ahrendt S.R."/>
            <person name="Quandt C.A."/>
            <person name="Ciobanu D."/>
            <person name="Clum A."/>
            <person name="Salamov A."/>
            <person name="Andreopoulos B."/>
            <person name="Cheng J.F."/>
            <person name="Woyke T."/>
            <person name="Pelin A."/>
            <person name="Henrissat B."/>
            <person name="Reynolds N.K."/>
            <person name="Benny G.L."/>
            <person name="Smith M.E."/>
            <person name="James T.Y."/>
            <person name="Grigoriev I.V."/>
        </authorList>
    </citation>
    <scope>NUCLEOTIDE SEQUENCE [LARGE SCALE GENOMIC DNA]</scope>
    <source>
        <strain evidence="9">CSF55</strain>
    </source>
</reference>
<dbReference type="InterPro" id="IPR011687">
    <property type="entry name" value="Nop53/GLTSCR2"/>
</dbReference>
<evidence type="ECO:0000313" key="8">
    <source>
        <dbReference type="EMBL" id="RKP17733.1"/>
    </source>
</evidence>
<comment type="similarity">
    <text evidence="3">Belongs to the NOP53 family.</text>
</comment>
<dbReference type="Pfam" id="PF07767">
    <property type="entry name" value="Nop53"/>
    <property type="match status" value="1"/>
</dbReference>
<dbReference type="GO" id="GO:0005654">
    <property type="term" value="C:nucleoplasm"/>
    <property type="evidence" value="ECO:0007669"/>
    <property type="project" value="UniProtKB-SubCell"/>
</dbReference>
<feature type="non-terminal residue" evidence="8">
    <location>
        <position position="245"/>
    </location>
</feature>
<feature type="compositionally biased region" description="Basic and acidic residues" evidence="7">
    <location>
        <begin position="236"/>
        <end position="245"/>
    </location>
</feature>